<protein>
    <submittedName>
        <fullName evidence="11">Tectonic-2 isoform X1</fullName>
    </submittedName>
</protein>
<dbReference type="InterPro" id="IPR011677">
    <property type="entry name" value="TCTN1-3_dom"/>
</dbReference>
<evidence type="ECO:0000313" key="10">
    <source>
        <dbReference type="Proteomes" id="UP000515156"/>
    </source>
</evidence>
<dbReference type="GO" id="GO:1904491">
    <property type="term" value="P:protein localization to ciliary transition zone"/>
    <property type="evidence" value="ECO:0007669"/>
    <property type="project" value="TreeGrafter"/>
</dbReference>
<keyword evidence="6" id="KW-0472">Membrane</keyword>
<evidence type="ECO:0000256" key="5">
    <source>
        <dbReference type="ARBA" id="ARBA00023180"/>
    </source>
</evidence>
<evidence type="ECO:0000259" key="9">
    <source>
        <dbReference type="Pfam" id="PF25752"/>
    </source>
</evidence>
<feature type="transmembrane region" description="Helical" evidence="6">
    <location>
        <begin position="651"/>
        <end position="671"/>
    </location>
</feature>
<feature type="domain" description="Tectonic-1-3" evidence="8">
    <location>
        <begin position="418"/>
        <end position="601"/>
    </location>
</feature>
<dbReference type="GO" id="GO:0036038">
    <property type="term" value="C:MKS complex"/>
    <property type="evidence" value="ECO:0007669"/>
    <property type="project" value="TreeGrafter"/>
</dbReference>
<feature type="domain" description="Tectonic-1-3" evidence="8">
    <location>
        <begin position="269"/>
        <end position="407"/>
    </location>
</feature>
<dbReference type="PANTHER" id="PTHR14611:SF6">
    <property type="entry name" value="TECTONIC-2"/>
    <property type="match status" value="1"/>
</dbReference>
<feature type="signal peptide" evidence="7">
    <location>
        <begin position="1"/>
        <end position="22"/>
    </location>
</feature>
<dbReference type="GO" id="GO:0007224">
    <property type="term" value="P:smoothened signaling pathway"/>
    <property type="evidence" value="ECO:0007669"/>
    <property type="project" value="TreeGrafter"/>
</dbReference>
<dbReference type="InterPro" id="IPR040354">
    <property type="entry name" value="TCTN1-3"/>
</dbReference>
<dbReference type="InParanoid" id="A0A6P7ZAC7"/>
<dbReference type="RefSeq" id="XP_030073526.1">
    <property type="nucleotide sequence ID" value="XM_030217666.1"/>
</dbReference>
<feature type="domain" description="Tectonic-1-3 N-terminal" evidence="9">
    <location>
        <begin position="145"/>
        <end position="249"/>
    </location>
</feature>
<evidence type="ECO:0000256" key="4">
    <source>
        <dbReference type="ARBA" id="ARBA00022794"/>
    </source>
</evidence>
<comment type="similarity">
    <text evidence="1">Belongs to the tectonic family.</text>
</comment>
<dbReference type="FunCoup" id="A0A6P7ZAC7">
    <property type="interactions" value="419"/>
</dbReference>
<dbReference type="Pfam" id="PF07773">
    <property type="entry name" value="TCTN_DUF1619"/>
    <property type="match status" value="2"/>
</dbReference>
<comment type="subunit">
    <text evidence="2">Part of the tectonic-like complex (also named B9 complex).</text>
</comment>
<organism evidence="10 11">
    <name type="scientific">Microcaecilia unicolor</name>
    <dbReference type="NCBI Taxonomy" id="1415580"/>
    <lineage>
        <taxon>Eukaryota</taxon>
        <taxon>Metazoa</taxon>
        <taxon>Chordata</taxon>
        <taxon>Craniata</taxon>
        <taxon>Vertebrata</taxon>
        <taxon>Euteleostomi</taxon>
        <taxon>Amphibia</taxon>
        <taxon>Gymnophiona</taxon>
        <taxon>Siphonopidae</taxon>
        <taxon>Microcaecilia</taxon>
    </lineage>
</organism>
<gene>
    <name evidence="11" type="primary">TCTN2</name>
</gene>
<sequence length="680" mass="74332">MSPVPPLLLLTVLVGMAREQQAAGFFPSFIFMSSPSVSSFVLGNTTAISLHLVIGQDVVTPAVSNCGGPNSTCIWYLTLDASQSFSKVTLHLNRTLLPCSSNETECCSNSLHTVETLQVVACQNSSVFDVLRIQAEIFANSTFRGNVSENVTVIPNQVYQPLGPCPCDLTTGACDIRCCCDQECTPEERQLFSTLCYTGVFGGNVMPPFDQLCTVQAMNNAPDWFPFLCVQSPLDNTPFLGLFYQGATVSGSQEFSFKVPLQHDLQPSTDHYKQGDPIVFTDHNDYSQYVTIPQSMNGQCIRNSPVAFLQNFDTVCTYTLANCSDVITLSLPQPKAFSINVFLTSAQAETSHPTDSMCANVTLEANYTFIWEGNLIKSVNVSAISGNVFFSPNGILMQRFRAEFVNVNSSGPSSALSGNPGYQIGRPVIVGNESTSVIVGSQLNLWKPAADGLCTSATRTPVLFGEDATSGCFVRIRFNENCTQIRKTVSEILRSLVPATHVAKRGNSNASDLSEWAEIIYREPNNTTSDCAYGVLQDIPANLNIQIITTVFGAVEGILQQEILAVTISYSTAVWQFQCNSACENYSQSFPISASVQFIKIPAQPPPPVTSFQMNYREYDCNRNEVCWPHLAYPMTQCYTGETYSQSIAKGLVLVAFFLLAALLGSPWNLVRKAWNTTTF</sequence>
<dbReference type="KEGG" id="muo:115479623"/>
<evidence type="ECO:0000256" key="7">
    <source>
        <dbReference type="SAM" id="SignalP"/>
    </source>
</evidence>
<feature type="chain" id="PRO_5028477890" evidence="7">
    <location>
        <begin position="23"/>
        <end position="680"/>
    </location>
</feature>
<evidence type="ECO:0000256" key="2">
    <source>
        <dbReference type="ARBA" id="ARBA00011495"/>
    </source>
</evidence>
<dbReference type="OrthoDB" id="9282501at2759"/>
<proteinExistence type="inferred from homology"/>
<dbReference type="AlphaFoldDB" id="A0A6P7ZAC7"/>
<dbReference type="PANTHER" id="PTHR14611">
    <property type="entry name" value="TECTONIC FAMILY MEMBER"/>
    <property type="match status" value="1"/>
</dbReference>
<evidence type="ECO:0000256" key="3">
    <source>
        <dbReference type="ARBA" id="ARBA00022729"/>
    </source>
</evidence>
<accession>A0A6P7ZAC7</accession>
<name>A0A6P7ZAC7_9AMPH</name>
<dbReference type="Pfam" id="PF25752">
    <property type="entry name" value="DUF1619_N"/>
    <property type="match status" value="1"/>
</dbReference>
<keyword evidence="4" id="KW-0970">Cilium biogenesis/degradation</keyword>
<keyword evidence="6" id="KW-1133">Transmembrane helix</keyword>
<reference evidence="10" key="1">
    <citation type="submission" date="2024-06" db="UniProtKB">
        <authorList>
            <consortium name="RefSeq"/>
        </authorList>
    </citation>
    <scope>NUCLEOTIDE SEQUENCE [LARGE SCALE GENOMIC DNA]</scope>
</reference>
<evidence type="ECO:0000313" key="11">
    <source>
        <dbReference type="RefSeq" id="XP_030073526.1"/>
    </source>
</evidence>
<keyword evidence="3 7" id="KW-0732">Signal</keyword>
<dbReference type="GO" id="GO:0060271">
    <property type="term" value="P:cilium assembly"/>
    <property type="evidence" value="ECO:0007669"/>
    <property type="project" value="TreeGrafter"/>
</dbReference>
<dbReference type="InterPro" id="IPR057724">
    <property type="entry name" value="TCTN1-3_N"/>
</dbReference>
<evidence type="ECO:0000256" key="1">
    <source>
        <dbReference type="ARBA" id="ARBA00007633"/>
    </source>
</evidence>
<dbReference type="Proteomes" id="UP000515156">
    <property type="component" value="Chromosome 11"/>
</dbReference>
<evidence type="ECO:0000256" key="6">
    <source>
        <dbReference type="SAM" id="Phobius"/>
    </source>
</evidence>
<keyword evidence="5" id="KW-0325">Glycoprotein</keyword>
<dbReference type="CTD" id="79867"/>
<evidence type="ECO:0000259" key="8">
    <source>
        <dbReference type="Pfam" id="PF07773"/>
    </source>
</evidence>
<keyword evidence="6" id="KW-0812">Transmembrane</keyword>
<dbReference type="GeneID" id="115479623"/>
<reference evidence="11" key="2">
    <citation type="submission" date="2025-08" db="UniProtKB">
        <authorList>
            <consortium name="RefSeq"/>
        </authorList>
    </citation>
    <scope>IDENTIFICATION</scope>
</reference>
<keyword evidence="10" id="KW-1185">Reference proteome</keyword>